<feature type="domain" description="HTH tetR-type" evidence="7">
    <location>
        <begin position="10"/>
        <end position="70"/>
    </location>
</feature>
<organism evidence="8 9">
    <name type="scientific">Brucella tritici</name>
    <dbReference type="NCBI Taxonomy" id="94626"/>
    <lineage>
        <taxon>Bacteria</taxon>
        <taxon>Pseudomonadati</taxon>
        <taxon>Pseudomonadota</taxon>
        <taxon>Alphaproteobacteria</taxon>
        <taxon>Hyphomicrobiales</taxon>
        <taxon>Brucellaceae</taxon>
        <taxon>Brucella/Ochrobactrum group</taxon>
        <taxon>Brucella</taxon>
    </lineage>
</organism>
<feature type="region of interest" description="Disordered" evidence="6">
    <location>
        <begin position="199"/>
        <end position="219"/>
    </location>
</feature>
<dbReference type="EMBL" id="WBVY01000013">
    <property type="protein sequence ID" value="KAB2654620.1"/>
    <property type="molecule type" value="Genomic_DNA"/>
</dbReference>
<protein>
    <submittedName>
        <fullName evidence="8">TetR/AcrR family transcriptional regulator</fullName>
    </submittedName>
</protein>
<dbReference type="InterPro" id="IPR050109">
    <property type="entry name" value="HTH-type_TetR-like_transc_reg"/>
</dbReference>
<dbReference type="PANTHER" id="PTHR30055">
    <property type="entry name" value="HTH-TYPE TRANSCRIPTIONAL REGULATOR RUTR"/>
    <property type="match status" value="1"/>
</dbReference>
<reference evidence="8 9" key="1">
    <citation type="submission" date="2019-09" db="EMBL/GenBank/DDBJ databases">
        <title>Taxonomic organization of the family Brucellaceae based on a phylogenomic approach.</title>
        <authorList>
            <person name="Leclercq S."/>
            <person name="Cloeckaert A."/>
            <person name="Zygmunt M.S."/>
        </authorList>
    </citation>
    <scope>NUCLEOTIDE SEQUENCE [LARGE SCALE GENOMIC DNA]</scope>
    <source>
        <strain evidence="8 9">TA93</strain>
    </source>
</reference>
<dbReference type="AlphaFoldDB" id="A0A7V7VQ65"/>
<sequence>MPVSRKETQRQTRDRLLEAAHASIVEEGVASISIRSICAAAGRTQGAFYSNFSSKDDLLVDLMEMHILEEVSFLRRILSEAAGNDVDETLRILTERLAYVATEPEWSLLSIELQLHARRDSKFARRHNATKATCYRVFCELIEDLVIRYNLLPALPPLQIGIGLYALWSGMAVQGDVAQAMPREQMLLAFFRAMTGRKTPHGGSDELDELPSESGSVHR</sequence>
<feature type="DNA-binding region" description="H-T-H motif" evidence="5">
    <location>
        <begin position="33"/>
        <end position="52"/>
    </location>
</feature>
<dbReference type="Gene3D" id="1.10.357.10">
    <property type="entry name" value="Tetracycline Repressor, domain 2"/>
    <property type="match status" value="1"/>
</dbReference>
<dbReference type="PROSITE" id="PS50977">
    <property type="entry name" value="HTH_TETR_2"/>
    <property type="match status" value="1"/>
</dbReference>
<evidence type="ECO:0000259" key="7">
    <source>
        <dbReference type="PROSITE" id="PS50977"/>
    </source>
</evidence>
<proteinExistence type="predicted"/>
<evidence type="ECO:0000256" key="6">
    <source>
        <dbReference type="SAM" id="MobiDB-lite"/>
    </source>
</evidence>
<keyword evidence="2" id="KW-0805">Transcription regulation</keyword>
<keyword evidence="4" id="KW-0804">Transcription</keyword>
<dbReference type="InterPro" id="IPR036271">
    <property type="entry name" value="Tet_transcr_reg_TetR-rel_C_sf"/>
</dbReference>
<keyword evidence="3 5" id="KW-0238">DNA-binding</keyword>
<evidence type="ECO:0000256" key="1">
    <source>
        <dbReference type="ARBA" id="ARBA00022491"/>
    </source>
</evidence>
<evidence type="ECO:0000256" key="5">
    <source>
        <dbReference type="PROSITE-ProRule" id="PRU00335"/>
    </source>
</evidence>
<comment type="caution">
    <text evidence="8">The sequence shown here is derived from an EMBL/GenBank/DDBJ whole genome shotgun (WGS) entry which is preliminary data.</text>
</comment>
<evidence type="ECO:0000256" key="4">
    <source>
        <dbReference type="ARBA" id="ARBA00023163"/>
    </source>
</evidence>
<dbReference type="Pfam" id="PF13977">
    <property type="entry name" value="TetR_C_6"/>
    <property type="match status" value="1"/>
</dbReference>
<gene>
    <name evidence="8" type="ORF">F9K94_23900</name>
</gene>
<dbReference type="PRINTS" id="PR00455">
    <property type="entry name" value="HTHTETR"/>
</dbReference>
<dbReference type="GO" id="GO:0003700">
    <property type="term" value="F:DNA-binding transcription factor activity"/>
    <property type="evidence" value="ECO:0007669"/>
    <property type="project" value="TreeGrafter"/>
</dbReference>
<dbReference type="Proteomes" id="UP000460650">
    <property type="component" value="Unassembled WGS sequence"/>
</dbReference>
<dbReference type="GO" id="GO:0000976">
    <property type="term" value="F:transcription cis-regulatory region binding"/>
    <property type="evidence" value="ECO:0007669"/>
    <property type="project" value="TreeGrafter"/>
</dbReference>
<keyword evidence="1" id="KW-0678">Repressor</keyword>
<evidence type="ECO:0000256" key="3">
    <source>
        <dbReference type="ARBA" id="ARBA00023125"/>
    </source>
</evidence>
<evidence type="ECO:0000313" key="8">
    <source>
        <dbReference type="EMBL" id="KAB2654620.1"/>
    </source>
</evidence>
<dbReference type="SUPFAM" id="SSF46689">
    <property type="entry name" value="Homeodomain-like"/>
    <property type="match status" value="1"/>
</dbReference>
<accession>A0A7V7VQ65</accession>
<dbReference type="SUPFAM" id="SSF48498">
    <property type="entry name" value="Tetracyclin repressor-like, C-terminal domain"/>
    <property type="match status" value="1"/>
</dbReference>
<dbReference type="PANTHER" id="PTHR30055:SF234">
    <property type="entry name" value="HTH-TYPE TRANSCRIPTIONAL REGULATOR BETI"/>
    <property type="match status" value="1"/>
</dbReference>
<dbReference type="InterPro" id="IPR009057">
    <property type="entry name" value="Homeodomain-like_sf"/>
</dbReference>
<evidence type="ECO:0000313" key="9">
    <source>
        <dbReference type="Proteomes" id="UP000460650"/>
    </source>
</evidence>
<dbReference type="InterPro" id="IPR001647">
    <property type="entry name" value="HTH_TetR"/>
</dbReference>
<dbReference type="Pfam" id="PF00440">
    <property type="entry name" value="TetR_N"/>
    <property type="match status" value="1"/>
</dbReference>
<dbReference type="InterPro" id="IPR039538">
    <property type="entry name" value="BetI_C"/>
</dbReference>
<name>A0A7V7VQ65_9HYPH</name>
<evidence type="ECO:0000256" key="2">
    <source>
        <dbReference type="ARBA" id="ARBA00023015"/>
    </source>
</evidence>